<dbReference type="InParanoid" id="A0A2P5A9G3"/>
<organism evidence="2 3">
    <name type="scientific">Trema orientale</name>
    <name type="common">Charcoal tree</name>
    <name type="synonym">Celtis orientalis</name>
    <dbReference type="NCBI Taxonomy" id="63057"/>
    <lineage>
        <taxon>Eukaryota</taxon>
        <taxon>Viridiplantae</taxon>
        <taxon>Streptophyta</taxon>
        <taxon>Embryophyta</taxon>
        <taxon>Tracheophyta</taxon>
        <taxon>Spermatophyta</taxon>
        <taxon>Magnoliopsida</taxon>
        <taxon>eudicotyledons</taxon>
        <taxon>Gunneridae</taxon>
        <taxon>Pentapetalae</taxon>
        <taxon>rosids</taxon>
        <taxon>fabids</taxon>
        <taxon>Rosales</taxon>
        <taxon>Cannabaceae</taxon>
        <taxon>Trema</taxon>
    </lineage>
</organism>
<protein>
    <submittedName>
        <fullName evidence="2">Uncharacterized protein</fullName>
    </submittedName>
</protein>
<sequence>MAFICWQKKDKIPQCATLLRKSENIVCKEAFVSGLDDIVNLREDNDDMHHRGKDDTNDDDGSSGGGDDDDDDKEEDDDDDDNDDEEEEENNDNNNKNNDEVALLIEPDIGNIKQEFPYNGNIWCLYK</sequence>
<proteinExistence type="predicted"/>
<evidence type="ECO:0000256" key="1">
    <source>
        <dbReference type="SAM" id="MobiDB-lite"/>
    </source>
</evidence>
<feature type="compositionally biased region" description="Acidic residues" evidence="1">
    <location>
        <begin position="56"/>
        <end position="91"/>
    </location>
</feature>
<keyword evidence="3" id="KW-1185">Reference proteome</keyword>
<dbReference type="Proteomes" id="UP000237000">
    <property type="component" value="Unassembled WGS sequence"/>
</dbReference>
<comment type="caution">
    <text evidence="2">The sequence shown here is derived from an EMBL/GenBank/DDBJ whole genome shotgun (WGS) entry which is preliminary data.</text>
</comment>
<gene>
    <name evidence="2" type="ORF">TorRG33x02_355440</name>
</gene>
<accession>A0A2P5A9G3</accession>
<dbReference type="EMBL" id="JXTC01001042">
    <property type="protein sequence ID" value="PON33181.1"/>
    <property type="molecule type" value="Genomic_DNA"/>
</dbReference>
<feature type="compositionally biased region" description="Basic and acidic residues" evidence="1">
    <location>
        <begin position="44"/>
        <end position="55"/>
    </location>
</feature>
<name>A0A2P5A9G3_TREOI</name>
<evidence type="ECO:0000313" key="2">
    <source>
        <dbReference type="EMBL" id="PON33181.1"/>
    </source>
</evidence>
<feature type="region of interest" description="Disordered" evidence="1">
    <location>
        <begin position="44"/>
        <end position="102"/>
    </location>
</feature>
<dbReference type="AlphaFoldDB" id="A0A2P5A9G3"/>
<reference evidence="3" key="1">
    <citation type="submission" date="2016-06" db="EMBL/GenBank/DDBJ databases">
        <title>Parallel loss of symbiosis genes in relatives of nitrogen-fixing non-legume Parasponia.</title>
        <authorList>
            <person name="Van Velzen R."/>
            <person name="Holmer R."/>
            <person name="Bu F."/>
            <person name="Rutten L."/>
            <person name="Van Zeijl A."/>
            <person name="Liu W."/>
            <person name="Santuari L."/>
            <person name="Cao Q."/>
            <person name="Sharma T."/>
            <person name="Shen D."/>
            <person name="Roswanjaya Y."/>
            <person name="Wardhani T."/>
            <person name="Kalhor M.S."/>
            <person name="Jansen J."/>
            <person name="Van den Hoogen J."/>
            <person name="Gungor B."/>
            <person name="Hartog M."/>
            <person name="Hontelez J."/>
            <person name="Verver J."/>
            <person name="Yang W.-C."/>
            <person name="Schijlen E."/>
            <person name="Repin R."/>
            <person name="Schilthuizen M."/>
            <person name="Schranz E."/>
            <person name="Heidstra R."/>
            <person name="Miyata K."/>
            <person name="Fedorova E."/>
            <person name="Kohlen W."/>
            <person name="Bisseling T."/>
            <person name="Smit S."/>
            <person name="Geurts R."/>
        </authorList>
    </citation>
    <scope>NUCLEOTIDE SEQUENCE [LARGE SCALE GENOMIC DNA]</scope>
    <source>
        <strain evidence="3">cv. RG33-2</strain>
    </source>
</reference>
<evidence type="ECO:0000313" key="3">
    <source>
        <dbReference type="Proteomes" id="UP000237000"/>
    </source>
</evidence>